<evidence type="ECO:0000256" key="2">
    <source>
        <dbReference type="ARBA" id="ARBA00023015"/>
    </source>
</evidence>
<keyword evidence="3" id="KW-0238">DNA-binding</keyword>
<proteinExistence type="predicted"/>
<evidence type="ECO:0000313" key="8">
    <source>
        <dbReference type="Proteomes" id="UP001634007"/>
    </source>
</evidence>
<comment type="subcellular location">
    <subcellularLocation>
        <location evidence="1">Nucleus</location>
    </subcellularLocation>
</comment>
<dbReference type="PANTHER" id="PTHR31920">
    <property type="entry name" value="B3 DOMAIN-CONTAINING"/>
    <property type="match status" value="1"/>
</dbReference>
<dbReference type="Pfam" id="PF02362">
    <property type="entry name" value="B3"/>
    <property type="match status" value="2"/>
</dbReference>
<evidence type="ECO:0000313" key="7">
    <source>
        <dbReference type="EMBL" id="KAL3721685.1"/>
    </source>
</evidence>
<keyword evidence="5" id="KW-0539">Nucleus</keyword>
<dbReference type="GO" id="GO:0003677">
    <property type="term" value="F:DNA binding"/>
    <property type="evidence" value="ECO:0007669"/>
    <property type="project" value="UniProtKB-KW"/>
</dbReference>
<reference evidence="7 8" key="1">
    <citation type="submission" date="2024-11" db="EMBL/GenBank/DDBJ databases">
        <title>Chromosome-level genome assembly of Eucalyptus globulus Labill. provides insights into its genome evolution.</title>
        <authorList>
            <person name="Li X."/>
        </authorList>
    </citation>
    <scope>NUCLEOTIDE SEQUENCE [LARGE SCALE GENOMIC DNA]</scope>
    <source>
        <strain evidence="7">CL2024</strain>
        <tissue evidence="7">Fresh tender leaves</tissue>
    </source>
</reference>
<dbReference type="AlphaFoldDB" id="A0ABD3J219"/>
<evidence type="ECO:0000256" key="5">
    <source>
        <dbReference type="ARBA" id="ARBA00023242"/>
    </source>
</evidence>
<evidence type="ECO:0000256" key="4">
    <source>
        <dbReference type="ARBA" id="ARBA00023163"/>
    </source>
</evidence>
<keyword evidence="4" id="KW-0804">Transcription</keyword>
<dbReference type="CDD" id="cd10017">
    <property type="entry name" value="B3_DNA"/>
    <property type="match status" value="2"/>
</dbReference>
<dbReference type="PANTHER" id="PTHR31920:SF108">
    <property type="entry name" value="B3 DOMAIN-CONTAINING TRANSCRIPTION FACTOR VRN1-LIKE"/>
    <property type="match status" value="1"/>
</dbReference>
<name>A0ABD3J219_EUCGL</name>
<evidence type="ECO:0000256" key="3">
    <source>
        <dbReference type="ARBA" id="ARBA00023125"/>
    </source>
</evidence>
<keyword evidence="8" id="KW-1185">Reference proteome</keyword>
<dbReference type="EMBL" id="JBJKBG010000009">
    <property type="protein sequence ID" value="KAL3721685.1"/>
    <property type="molecule type" value="Genomic_DNA"/>
</dbReference>
<dbReference type="GO" id="GO:0005634">
    <property type="term" value="C:nucleus"/>
    <property type="evidence" value="ECO:0007669"/>
    <property type="project" value="UniProtKB-SubCell"/>
</dbReference>
<gene>
    <name evidence="7" type="ORF">ACJRO7_034081</name>
</gene>
<comment type="caution">
    <text evidence="7">The sequence shown here is derived from an EMBL/GenBank/DDBJ whole genome shotgun (WGS) entry which is preliminary data.</text>
</comment>
<dbReference type="SUPFAM" id="SSF101936">
    <property type="entry name" value="DNA-binding pseudobarrel domain"/>
    <property type="match status" value="2"/>
</dbReference>
<evidence type="ECO:0000256" key="1">
    <source>
        <dbReference type="ARBA" id="ARBA00004123"/>
    </source>
</evidence>
<dbReference type="InterPro" id="IPR015300">
    <property type="entry name" value="DNA-bd_pseudobarrel_sf"/>
</dbReference>
<dbReference type="InterPro" id="IPR003340">
    <property type="entry name" value="B3_DNA-bd"/>
</dbReference>
<feature type="domain" description="TF-B3" evidence="6">
    <location>
        <begin position="213"/>
        <end position="308"/>
    </location>
</feature>
<dbReference type="Gene3D" id="2.40.330.10">
    <property type="entry name" value="DNA-binding pseudobarrel domain"/>
    <property type="match status" value="2"/>
</dbReference>
<sequence>MTSRRPKGFEQPKSPHFFKIILSPDTLLSGKLEIPKRFLQRHGSDLAGSVFLKVPRSTILWPVEMEWSDGMARLGLGWQKFTDYYSVGFGQLLVFRYEPSSIFHVVIFDTSASEIEYPTDPVIMDKSEPECEFILCKKEETDNISAKISEDCRPSPKFRKKSKSALASRKVNSGMIRNSASRASPATPVARTCNVPCPAALELARDFKSKHPMFILVVYPSYIKGSTPSVSSKFMRTHIKRSVQVVTLKHNKDSWPVKLIKPPGDHGKLSQGWFAFARATSLCEGDVCVFELTKLSPTVLEVSIFRNSDYT</sequence>
<dbReference type="SMART" id="SM01019">
    <property type="entry name" value="B3"/>
    <property type="match status" value="2"/>
</dbReference>
<evidence type="ECO:0000259" key="6">
    <source>
        <dbReference type="PROSITE" id="PS50863"/>
    </source>
</evidence>
<accession>A0ABD3J219</accession>
<protein>
    <recommendedName>
        <fullName evidence="6">TF-B3 domain-containing protein</fullName>
    </recommendedName>
</protein>
<organism evidence="7 8">
    <name type="scientific">Eucalyptus globulus</name>
    <name type="common">Tasmanian blue gum</name>
    <dbReference type="NCBI Taxonomy" id="34317"/>
    <lineage>
        <taxon>Eukaryota</taxon>
        <taxon>Viridiplantae</taxon>
        <taxon>Streptophyta</taxon>
        <taxon>Embryophyta</taxon>
        <taxon>Tracheophyta</taxon>
        <taxon>Spermatophyta</taxon>
        <taxon>Magnoliopsida</taxon>
        <taxon>eudicotyledons</taxon>
        <taxon>Gunneridae</taxon>
        <taxon>Pentapetalae</taxon>
        <taxon>rosids</taxon>
        <taxon>malvids</taxon>
        <taxon>Myrtales</taxon>
        <taxon>Myrtaceae</taxon>
        <taxon>Myrtoideae</taxon>
        <taxon>Eucalypteae</taxon>
        <taxon>Eucalyptus</taxon>
    </lineage>
</organism>
<feature type="domain" description="TF-B3" evidence="6">
    <location>
        <begin position="17"/>
        <end position="111"/>
    </location>
</feature>
<keyword evidence="2" id="KW-0805">Transcription regulation</keyword>
<dbReference type="Proteomes" id="UP001634007">
    <property type="component" value="Unassembled WGS sequence"/>
</dbReference>
<dbReference type="InterPro" id="IPR050655">
    <property type="entry name" value="Plant_B3_domain"/>
</dbReference>
<dbReference type="PROSITE" id="PS50863">
    <property type="entry name" value="B3"/>
    <property type="match status" value="2"/>
</dbReference>